<dbReference type="InterPro" id="IPR027417">
    <property type="entry name" value="P-loop_NTPase"/>
</dbReference>
<dbReference type="Pfam" id="PF22688">
    <property type="entry name" value="Hda_lid"/>
    <property type="match status" value="1"/>
</dbReference>
<accession>A0A512AL47</accession>
<name>A0A512AL47_9SPHN</name>
<dbReference type="OrthoDB" id="7390113at2"/>
<evidence type="ECO:0000259" key="1">
    <source>
        <dbReference type="Pfam" id="PF22688"/>
    </source>
</evidence>
<dbReference type="RefSeq" id="WP_147159707.1">
    <property type="nucleotide sequence ID" value="NZ_BJYR01000014.1"/>
</dbReference>
<evidence type="ECO:0000313" key="2">
    <source>
        <dbReference type="EMBL" id="GEO00394.1"/>
    </source>
</evidence>
<dbReference type="Proteomes" id="UP000321464">
    <property type="component" value="Unassembled WGS sequence"/>
</dbReference>
<comment type="caution">
    <text evidence="2">The sequence shown here is derived from an EMBL/GenBank/DDBJ whole genome shotgun (WGS) entry which is preliminary data.</text>
</comment>
<dbReference type="EMBL" id="BJYR01000014">
    <property type="protein sequence ID" value="GEO00394.1"/>
    <property type="molecule type" value="Genomic_DNA"/>
</dbReference>
<proteinExistence type="predicted"/>
<keyword evidence="3" id="KW-1185">Reference proteome</keyword>
<protein>
    <recommendedName>
        <fullName evidence="1">Hda lid domain-containing protein</fullName>
    </recommendedName>
</protein>
<dbReference type="InterPro" id="IPR055199">
    <property type="entry name" value="Hda_lid"/>
</dbReference>
<dbReference type="AlphaFoldDB" id="A0A512AL47"/>
<sequence length="208" mass="21971">MSQIALPLVTATSADAVLTGPSLEPVLALLAGAAEWPFRAAVLAGPPRSGKSLLARWFAASGLGDVLDDADSLPEDAVFHRWNRAQADGRPLLIVSNKAPGAWAVTLPDLASRLGAALMIEIGAPDDELLRALVETHAARRGLALGEAVLAYILPRLERSHAAAEALVETIDRLSLERKAAVTISLARDALAERVHGVPEAERQPRLL</sequence>
<gene>
    <name evidence="2" type="ORF">NSE01_22260</name>
</gene>
<reference evidence="2 3" key="1">
    <citation type="submission" date="2019-07" db="EMBL/GenBank/DDBJ databases">
        <title>Whole genome shotgun sequence of Novosphingobium sediminis NBRC 106119.</title>
        <authorList>
            <person name="Hosoyama A."/>
            <person name="Uohara A."/>
            <person name="Ohji S."/>
            <person name="Ichikawa N."/>
        </authorList>
    </citation>
    <scope>NUCLEOTIDE SEQUENCE [LARGE SCALE GENOMIC DNA]</scope>
    <source>
        <strain evidence="2 3">NBRC 106119</strain>
    </source>
</reference>
<feature type="domain" description="Hda lid" evidence="1">
    <location>
        <begin position="127"/>
        <end position="191"/>
    </location>
</feature>
<dbReference type="SUPFAM" id="SSF52540">
    <property type="entry name" value="P-loop containing nucleoside triphosphate hydrolases"/>
    <property type="match status" value="1"/>
</dbReference>
<dbReference type="Gene3D" id="3.40.50.300">
    <property type="entry name" value="P-loop containing nucleotide triphosphate hydrolases"/>
    <property type="match status" value="1"/>
</dbReference>
<organism evidence="2 3">
    <name type="scientific">Novosphingobium sediminis</name>
    <dbReference type="NCBI Taxonomy" id="707214"/>
    <lineage>
        <taxon>Bacteria</taxon>
        <taxon>Pseudomonadati</taxon>
        <taxon>Pseudomonadota</taxon>
        <taxon>Alphaproteobacteria</taxon>
        <taxon>Sphingomonadales</taxon>
        <taxon>Sphingomonadaceae</taxon>
        <taxon>Novosphingobium</taxon>
    </lineage>
</organism>
<dbReference type="Gene3D" id="1.10.8.60">
    <property type="match status" value="1"/>
</dbReference>
<evidence type="ECO:0000313" key="3">
    <source>
        <dbReference type="Proteomes" id="UP000321464"/>
    </source>
</evidence>